<sequence length="190" mass="20383">MPIGDYETLRAAATASDRLEAAQVLAALELLRELRAELADWEPRLIAAARDGGASWADLAPALGVASRQAAERRFLRLRTSEVGGSTGEQRVKAERDRRAGDRAVSRWARDNSAVLRGLAGQIGDLDPSVHRALGEDDAAALLSPLAGAHDHLSATHPDLAARIGVIGEHTDRVRRDTQSRRDEPDPGGH</sequence>
<feature type="region of interest" description="Disordered" evidence="1">
    <location>
        <begin position="165"/>
        <end position="190"/>
    </location>
</feature>
<dbReference type="RefSeq" id="WP_259621416.1">
    <property type="nucleotide sequence ID" value="NZ_JANYMP010000001.1"/>
</dbReference>
<organism evidence="2 3">
    <name type="scientific">Umezawaea endophytica</name>
    <dbReference type="NCBI Taxonomy" id="1654476"/>
    <lineage>
        <taxon>Bacteria</taxon>
        <taxon>Bacillati</taxon>
        <taxon>Actinomycetota</taxon>
        <taxon>Actinomycetes</taxon>
        <taxon>Pseudonocardiales</taxon>
        <taxon>Pseudonocardiaceae</taxon>
        <taxon>Umezawaea</taxon>
    </lineage>
</organism>
<evidence type="ECO:0008006" key="4">
    <source>
        <dbReference type="Google" id="ProtNLM"/>
    </source>
</evidence>
<dbReference type="EMBL" id="JANYMP010000001">
    <property type="protein sequence ID" value="MCS7475918.1"/>
    <property type="molecule type" value="Genomic_DNA"/>
</dbReference>
<dbReference type="AlphaFoldDB" id="A0A9X2ZZI5"/>
<comment type="caution">
    <text evidence="2">The sequence shown here is derived from an EMBL/GenBank/DDBJ whole genome shotgun (WGS) entry which is preliminary data.</text>
</comment>
<proteinExistence type="predicted"/>
<feature type="compositionally biased region" description="Basic and acidic residues" evidence="1">
    <location>
        <begin position="169"/>
        <end position="190"/>
    </location>
</feature>
<reference evidence="2" key="1">
    <citation type="submission" date="2022-08" db="EMBL/GenBank/DDBJ databases">
        <authorList>
            <person name="Tistechok S."/>
            <person name="Samborskyy M."/>
            <person name="Roman I."/>
        </authorList>
    </citation>
    <scope>NUCLEOTIDE SEQUENCE</scope>
    <source>
        <strain evidence="2">DSM 103496</strain>
    </source>
</reference>
<protein>
    <recommendedName>
        <fullName evidence="4">HSP18 transcriptional regulator</fullName>
    </recommendedName>
</protein>
<evidence type="ECO:0000313" key="2">
    <source>
        <dbReference type="EMBL" id="MCS7475918.1"/>
    </source>
</evidence>
<evidence type="ECO:0000313" key="3">
    <source>
        <dbReference type="Proteomes" id="UP001141259"/>
    </source>
</evidence>
<evidence type="ECO:0000256" key="1">
    <source>
        <dbReference type="SAM" id="MobiDB-lite"/>
    </source>
</evidence>
<keyword evidence="3" id="KW-1185">Reference proteome</keyword>
<gene>
    <name evidence="2" type="ORF">NZH93_03555</name>
</gene>
<dbReference type="Proteomes" id="UP001141259">
    <property type="component" value="Unassembled WGS sequence"/>
</dbReference>
<accession>A0A9X2ZZI5</accession>
<name>A0A9X2ZZI5_9PSEU</name>